<comment type="caution">
    <text evidence="1">The sequence shown here is derived from an EMBL/GenBank/DDBJ whole genome shotgun (WGS) entry which is preliminary data.</text>
</comment>
<dbReference type="Proteomes" id="UP000187209">
    <property type="component" value="Unassembled WGS sequence"/>
</dbReference>
<protein>
    <submittedName>
        <fullName evidence="1">Uncharacterized protein</fullName>
    </submittedName>
</protein>
<gene>
    <name evidence="1" type="ORF">SteCoe_7511</name>
</gene>
<accession>A0A1R2CMG3</accession>
<proteinExistence type="predicted"/>
<organism evidence="1 2">
    <name type="scientific">Stentor coeruleus</name>
    <dbReference type="NCBI Taxonomy" id="5963"/>
    <lineage>
        <taxon>Eukaryota</taxon>
        <taxon>Sar</taxon>
        <taxon>Alveolata</taxon>
        <taxon>Ciliophora</taxon>
        <taxon>Postciliodesmatophora</taxon>
        <taxon>Heterotrichea</taxon>
        <taxon>Heterotrichida</taxon>
        <taxon>Stentoridae</taxon>
        <taxon>Stentor</taxon>
    </lineage>
</organism>
<keyword evidence="2" id="KW-1185">Reference proteome</keyword>
<name>A0A1R2CMG3_9CILI</name>
<evidence type="ECO:0000313" key="1">
    <source>
        <dbReference type="EMBL" id="OMJ90214.1"/>
    </source>
</evidence>
<dbReference type="EMBL" id="MPUH01000108">
    <property type="protein sequence ID" value="OMJ90214.1"/>
    <property type="molecule type" value="Genomic_DNA"/>
</dbReference>
<reference evidence="1 2" key="1">
    <citation type="submission" date="2016-11" db="EMBL/GenBank/DDBJ databases">
        <title>The macronuclear genome of Stentor coeruleus: a giant cell with tiny introns.</title>
        <authorList>
            <person name="Slabodnick M."/>
            <person name="Ruby J.G."/>
            <person name="Reiff S.B."/>
            <person name="Swart E.C."/>
            <person name="Gosai S."/>
            <person name="Prabakaran S."/>
            <person name="Witkowska E."/>
            <person name="Larue G.E."/>
            <person name="Fisher S."/>
            <person name="Freeman R.M."/>
            <person name="Gunawardena J."/>
            <person name="Chu W."/>
            <person name="Stover N.A."/>
            <person name="Gregory B.D."/>
            <person name="Nowacki M."/>
            <person name="Derisi J."/>
            <person name="Roy S.W."/>
            <person name="Marshall W.F."/>
            <person name="Sood P."/>
        </authorList>
    </citation>
    <scope>NUCLEOTIDE SEQUENCE [LARGE SCALE GENOMIC DNA]</scope>
    <source>
        <strain evidence="1">WM001</strain>
    </source>
</reference>
<sequence length="232" mass="27553">MSNQITKMLETVYSLKKTRTIDYKIEQKAREKVRVIKKNSPEKVIVSNRSTYLEKLSPIDSMISMSTSRRNLSKLYRSRLLPAQFLSTPADVIRKLTQKVYTYNKIKEKSNKPFNEIEIHSKSEMLEEKTEKQISEKKKQENCHDFLEDSCKQILEENKKSRRIFKIATQLLNKRTVLAKLITSQTLECNQKANYDEFHKKLKEAHSQLVKQNRIHPKEKPRRRESIFLTYD</sequence>
<evidence type="ECO:0000313" key="2">
    <source>
        <dbReference type="Proteomes" id="UP000187209"/>
    </source>
</evidence>
<dbReference type="AlphaFoldDB" id="A0A1R2CMG3"/>